<reference evidence="2 3" key="1">
    <citation type="journal article" date="2013" name="Nat. Genet.">
        <title>The high-quality draft genome of peach (Prunus persica) identifies unique patterns of genetic diversity, domestication and genome evolution.</title>
        <authorList>
            <consortium name="International Peach Genome Initiative"/>
            <person name="Verde I."/>
            <person name="Abbott A.G."/>
            <person name="Scalabrin S."/>
            <person name="Jung S."/>
            <person name="Shu S."/>
            <person name="Marroni F."/>
            <person name="Zhebentyayeva T."/>
            <person name="Dettori M.T."/>
            <person name="Grimwood J."/>
            <person name="Cattonaro F."/>
            <person name="Zuccolo A."/>
            <person name="Rossini L."/>
            <person name="Jenkins J."/>
            <person name="Vendramin E."/>
            <person name="Meisel L.A."/>
            <person name="Decroocq V."/>
            <person name="Sosinski B."/>
            <person name="Prochnik S."/>
            <person name="Mitros T."/>
            <person name="Policriti A."/>
            <person name="Cipriani G."/>
            <person name="Dondini L."/>
            <person name="Ficklin S."/>
            <person name="Goodstein D.M."/>
            <person name="Xuan P."/>
            <person name="Del Fabbro C."/>
            <person name="Aramini V."/>
            <person name="Copetti D."/>
            <person name="Gonzalez S."/>
            <person name="Horner D.S."/>
            <person name="Falchi R."/>
            <person name="Lucas S."/>
            <person name="Mica E."/>
            <person name="Maldonado J."/>
            <person name="Lazzari B."/>
            <person name="Bielenberg D."/>
            <person name="Pirona R."/>
            <person name="Miculan M."/>
            <person name="Barakat A."/>
            <person name="Testolin R."/>
            <person name="Stella A."/>
            <person name="Tartarini S."/>
            <person name="Tonutti P."/>
            <person name="Arus P."/>
            <person name="Orellana A."/>
            <person name="Wells C."/>
            <person name="Main D."/>
            <person name="Vizzotto G."/>
            <person name="Silva H."/>
            <person name="Salamini F."/>
            <person name="Schmutz J."/>
            <person name="Morgante M."/>
            <person name="Rokhsar D.S."/>
        </authorList>
    </citation>
    <scope>NUCLEOTIDE SEQUENCE [LARGE SCALE GENOMIC DNA]</scope>
    <source>
        <strain evidence="3">cv. Nemared</strain>
    </source>
</reference>
<evidence type="ECO:0000313" key="3">
    <source>
        <dbReference type="Proteomes" id="UP000006882"/>
    </source>
</evidence>
<proteinExistence type="predicted"/>
<dbReference type="Gramene" id="ONI06652">
    <property type="protein sequence ID" value="ONI06652"/>
    <property type="gene ID" value="PRUPE_5G072900"/>
</dbReference>
<sequence>MTKLPGHYQPTPNPASPLPHPSSSSFFFSSTSPPSFPTPISPSDAYAHLLPLEGGDWGVGMVSDLGCDGLGKEESGLFVGGGCEVVWVVCRR</sequence>
<name>A0A251P514_PRUPE</name>
<accession>A0A251P514</accession>
<organism evidence="2 3">
    <name type="scientific">Prunus persica</name>
    <name type="common">Peach</name>
    <name type="synonym">Amygdalus persica</name>
    <dbReference type="NCBI Taxonomy" id="3760"/>
    <lineage>
        <taxon>Eukaryota</taxon>
        <taxon>Viridiplantae</taxon>
        <taxon>Streptophyta</taxon>
        <taxon>Embryophyta</taxon>
        <taxon>Tracheophyta</taxon>
        <taxon>Spermatophyta</taxon>
        <taxon>Magnoliopsida</taxon>
        <taxon>eudicotyledons</taxon>
        <taxon>Gunneridae</taxon>
        <taxon>Pentapetalae</taxon>
        <taxon>rosids</taxon>
        <taxon>fabids</taxon>
        <taxon>Rosales</taxon>
        <taxon>Rosaceae</taxon>
        <taxon>Amygdaloideae</taxon>
        <taxon>Amygdaleae</taxon>
        <taxon>Prunus</taxon>
    </lineage>
</organism>
<feature type="compositionally biased region" description="Pro residues" evidence="1">
    <location>
        <begin position="11"/>
        <end position="20"/>
    </location>
</feature>
<dbReference type="EMBL" id="CM007655">
    <property type="protein sequence ID" value="ONI06652.1"/>
    <property type="molecule type" value="Genomic_DNA"/>
</dbReference>
<evidence type="ECO:0000313" key="2">
    <source>
        <dbReference type="EMBL" id="ONI06652.1"/>
    </source>
</evidence>
<dbReference type="AlphaFoldDB" id="A0A251P514"/>
<keyword evidence="3" id="KW-1185">Reference proteome</keyword>
<protein>
    <submittedName>
        <fullName evidence="2">Uncharacterized protein</fullName>
    </submittedName>
</protein>
<dbReference type="Proteomes" id="UP000006882">
    <property type="component" value="Chromosome G5"/>
</dbReference>
<feature type="compositionally biased region" description="Low complexity" evidence="1">
    <location>
        <begin position="21"/>
        <end position="33"/>
    </location>
</feature>
<evidence type="ECO:0000256" key="1">
    <source>
        <dbReference type="SAM" id="MobiDB-lite"/>
    </source>
</evidence>
<feature type="region of interest" description="Disordered" evidence="1">
    <location>
        <begin position="1"/>
        <end position="37"/>
    </location>
</feature>
<gene>
    <name evidence="2" type="ORF">PRUPE_5G072900</name>
</gene>